<feature type="transmembrane region" description="Helical" evidence="1">
    <location>
        <begin position="102"/>
        <end position="124"/>
    </location>
</feature>
<dbReference type="OrthoDB" id="2855464at2759"/>
<keyword evidence="3" id="KW-1185">Reference proteome</keyword>
<proteinExistence type="predicted"/>
<name>A0A284QKA3_ARMOS</name>
<reference evidence="3" key="1">
    <citation type="journal article" date="2017" name="Nat. Ecol. Evol.">
        <title>Genome expansion and lineage-specific genetic innovations in the forest pathogenic fungi Armillaria.</title>
        <authorList>
            <person name="Sipos G."/>
            <person name="Prasanna A.N."/>
            <person name="Walter M.C."/>
            <person name="O'Connor E."/>
            <person name="Balint B."/>
            <person name="Krizsan K."/>
            <person name="Kiss B."/>
            <person name="Hess J."/>
            <person name="Varga T."/>
            <person name="Slot J."/>
            <person name="Riley R."/>
            <person name="Boka B."/>
            <person name="Rigling D."/>
            <person name="Barry K."/>
            <person name="Lee J."/>
            <person name="Mihaltcheva S."/>
            <person name="LaButti K."/>
            <person name="Lipzen A."/>
            <person name="Waldron R."/>
            <person name="Moloney N.M."/>
            <person name="Sperisen C."/>
            <person name="Kredics L."/>
            <person name="Vagvoelgyi C."/>
            <person name="Patrignani A."/>
            <person name="Fitzpatrick D."/>
            <person name="Nagy I."/>
            <person name="Doyle S."/>
            <person name="Anderson J.B."/>
            <person name="Grigoriev I.V."/>
            <person name="Gueldener U."/>
            <person name="Muensterkoetter M."/>
            <person name="Nagy L.G."/>
        </authorList>
    </citation>
    <scope>NUCLEOTIDE SEQUENCE [LARGE SCALE GENOMIC DNA]</scope>
    <source>
        <strain evidence="3">C18/9</strain>
    </source>
</reference>
<evidence type="ECO:0000313" key="3">
    <source>
        <dbReference type="Proteomes" id="UP000219338"/>
    </source>
</evidence>
<accession>A0A284QKA3</accession>
<dbReference type="AlphaFoldDB" id="A0A284QKA3"/>
<dbReference type="Proteomes" id="UP000219338">
    <property type="component" value="Unassembled WGS sequence"/>
</dbReference>
<sequence>MAPFEIESSSMLALADCAAELIPVWLRKYHEDESRNVCTFGDTLEKVNDCGGGRKRASSVNGDAGRPSKLAKYEAGPMVLQVLVLGSSLIPLRNRLTYRRPLILTGMFFSLLTDLLFLMTYLSIPVPRLISPPQKRALRIGSSTVQDRVDLSWIPKTYLLFVPNDTLMHSRFMSECTYPLPIYHRSGAVKRKNCEQRKEFLDNDEWAAVTDVHRVVCKGCEMNVALDSRNGFYYPGFWVKHRSLCPTVYAIWLQRKGMSPDVDKEWFRRHKQLIEQA</sequence>
<evidence type="ECO:0000313" key="2">
    <source>
        <dbReference type="EMBL" id="SJK96881.1"/>
    </source>
</evidence>
<keyword evidence="1" id="KW-0812">Transmembrane</keyword>
<keyword evidence="1" id="KW-1133">Transmembrane helix</keyword>
<organism evidence="2 3">
    <name type="scientific">Armillaria ostoyae</name>
    <name type="common">Armillaria root rot fungus</name>
    <dbReference type="NCBI Taxonomy" id="47428"/>
    <lineage>
        <taxon>Eukaryota</taxon>
        <taxon>Fungi</taxon>
        <taxon>Dikarya</taxon>
        <taxon>Basidiomycota</taxon>
        <taxon>Agaricomycotina</taxon>
        <taxon>Agaricomycetes</taxon>
        <taxon>Agaricomycetidae</taxon>
        <taxon>Agaricales</taxon>
        <taxon>Marasmiineae</taxon>
        <taxon>Physalacriaceae</taxon>
        <taxon>Armillaria</taxon>
    </lineage>
</organism>
<dbReference type="OMA" id="RFMSECT"/>
<protein>
    <submittedName>
        <fullName evidence="2">Uncharacterized protein</fullName>
    </submittedName>
</protein>
<dbReference type="EMBL" id="FUEG01000001">
    <property type="protein sequence ID" value="SJK96881.1"/>
    <property type="molecule type" value="Genomic_DNA"/>
</dbReference>
<evidence type="ECO:0000256" key="1">
    <source>
        <dbReference type="SAM" id="Phobius"/>
    </source>
</evidence>
<keyword evidence="1" id="KW-0472">Membrane</keyword>
<gene>
    <name evidence="2" type="ORF">ARMOST_00129</name>
</gene>